<evidence type="ECO:0000259" key="2">
    <source>
        <dbReference type="Pfam" id="PF13421"/>
    </source>
</evidence>
<evidence type="ECO:0000313" key="3">
    <source>
        <dbReference type="EMBL" id="SFD65318.1"/>
    </source>
</evidence>
<feature type="compositionally biased region" description="Low complexity" evidence="1">
    <location>
        <begin position="296"/>
        <end position="323"/>
    </location>
</feature>
<dbReference type="STRING" id="54.SAMN02745121_00940"/>
<dbReference type="PANTHER" id="PTHR37826:SF2">
    <property type="entry name" value="ZINC-RIBBON DOMAIN-CONTAINING PROTEIN"/>
    <property type="match status" value="1"/>
</dbReference>
<evidence type="ECO:0000313" key="4">
    <source>
        <dbReference type="Proteomes" id="UP000199400"/>
    </source>
</evidence>
<dbReference type="InterPro" id="IPR036013">
    <property type="entry name" value="Band_7/SPFH_dom_sf"/>
</dbReference>
<accession>A0A1I1U6X2</accession>
<dbReference type="OrthoDB" id="9764015at2"/>
<dbReference type="Pfam" id="PF13421">
    <property type="entry name" value="Band_7_1"/>
    <property type="match status" value="1"/>
</dbReference>
<keyword evidence="4" id="KW-1185">Reference proteome</keyword>
<protein>
    <submittedName>
        <fullName evidence="3">Membrane protease subunit, stomatin/prohibitin family, contains C-terminal Zn-ribbon domain</fullName>
    </submittedName>
</protein>
<dbReference type="AlphaFoldDB" id="A0A1I1U6X2"/>
<feature type="domain" description="SPFH" evidence="2">
    <location>
        <begin position="26"/>
        <end position="239"/>
    </location>
</feature>
<dbReference type="GO" id="GO:0008233">
    <property type="term" value="F:peptidase activity"/>
    <property type="evidence" value="ECO:0007669"/>
    <property type="project" value="UniProtKB-KW"/>
</dbReference>
<dbReference type="EMBL" id="FOMX01000003">
    <property type="protein sequence ID" value="SFD65318.1"/>
    <property type="molecule type" value="Genomic_DNA"/>
</dbReference>
<dbReference type="GO" id="GO:0006508">
    <property type="term" value="P:proteolysis"/>
    <property type="evidence" value="ECO:0007669"/>
    <property type="project" value="UniProtKB-KW"/>
</dbReference>
<dbReference type="PANTHER" id="PTHR37826">
    <property type="entry name" value="FLOTILLIN BAND_7_5 DOMAIN PROTEIN"/>
    <property type="match status" value="1"/>
</dbReference>
<proteinExistence type="predicted"/>
<sequence length="361" mass="39784">MGILSFIKGQFIEIIEWLDNTNYTLVYRFPDDDHEIKNGAKLVCRENQAAILINEGQLADVFGPGTHTLSTQNLPILSRLKGWKYGFNSPFKVEIYFVNLRQYVDQKWGTANPVLIRDPEFSVGGRPGRVRIRAFGSYNFKISDPGLFFKEIVGTQGLTTTDSIAEYLKRQLVSKFTIAAGKSDLSVADMAAHYNVLENAVKGDLAEEFGKLGLLLTSFVIENISLPPEIEKALDAAAAQAARGVDNTMAWEGLGVMRDAARNPGAGGASSAGMGMGMGMGMGQMMAQMMGGMAGAMNPQQQFHPQQQQFQQQPQQFQQQQPPADDNSLEAKLRKLKAAFEAELLTEEEYKAKRAKLLEAF</sequence>
<name>A0A1I1U6X2_9BACT</name>
<evidence type="ECO:0000256" key="1">
    <source>
        <dbReference type="SAM" id="MobiDB-lite"/>
    </source>
</evidence>
<reference evidence="4" key="1">
    <citation type="submission" date="2016-10" db="EMBL/GenBank/DDBJ databases">
        <authorList>
            <person name="Varghese N."/>
            <person name="Submissions S."/>
        </authorList>
    </citation>
    <scope>NUCLEOTIDE SEQUENCE [LARGE SCALE GENOMIC DNA]</scope>
    <source>
        <strain evidence="4">ATCC 25963</strain>
    </source>
</reference>
<feature type="region of interest" description="Disordered" evidence="1">
    <location>
        <begin position="296"/>
        <end position="328"/>
    </location>
</feature>
<dbReference type="CDD" id="cd03408">
    <property type="entry name" value="SPFH_like_u1"/>
    <property type="match status" value="1"/>
</dbReference>
<dbReference type="Proteomes" id="UP000199400">
    <property type="component" value="Unassembled WGS sequence"/>
</dbReference>
<dbReference type="RefSeq" id="WP_096329440.1">
    <property type="nucleotide sequence ID" value="NZ_FOMX01000003.1"/>
</dbReference>
<keyword evidence="3" id="KW-0378">Hydrolase</keyword>
<dbReference type="SUPFAM" id="SSF117892">
    <property type="entry name" value="Band 7/SPFH domain"/>
    <property type="match status" value="1"/>
</dbReference>
<organism evidence="3 4">
    <name type="scientific">Nannocystis exedens</name>
    <dbReference type="NCBI Taxonomy" id="54"/>
    <lineage>
        <taxon>Bacteria</taxon>
        <taxon>Pseudomonadati</taxon>
        <taxon>Myxococcota</taxon>
        <taxon>Polyangia</taxon>
        <taxon>Nannocystales</taxon>
        <taxon>Nannocystaceae</taxon>
        <taxon>Nannocystis</taxon>
    </lineage>
</organism>
<keyword evidence="3" id="KW-0645">Protease</keyword>
<dbReference type="InterPro" id="IPR033880">
    <property type="entry name" value="SPFH_YdjI"/>
</dbReference>
<gene>
    <name evidence="3" type="ORF">SAMN02745121_00940</name>
</gene>